<proteinExistence type="predicted"/>
<organism evidence="1 2">
    <name type="scientific">Candidatus Borkfalkia faecavium</name>
    <dbReference type="NCBI Taxonomy" id="2838508"/>
    <lineage>
        <taxon>Bacteria</taxon>
        <taxon>Bacillati</taxon>
        <taxon>Bacillota</taxon>
        <taxon>Clostridia</taxon>
        <taxon>Christensenellales</taxon>
        <taxon>Christensenellaceae</taxon>
        <taxon>Candidatus Borkfalkia</taxon>
    </lineage>
</organism>
<dbReference type="EMBL" id="DXEW01000025">
    <property type="protein sequence ID" value="HIX50618.1"/>
    <property type="molecule type" value="Genomic_DNA"/>
</dbReference>
<reference evidence="1" key="2">
    <citation type="submission" date="2021-04" db="EMBL/GenBank/DDBJ databases">
        <authorList>
            <person name="Gilroy R."/>
        </authorList>
    </citation>
    <scope>NUCLEOTIDE SEQUENCE</scope>
    <source>
        <strain evidence="1">2189</strain>
    </source>
</reference>
<sequence>MFWQGVRKSLPALRKIARRFWRGGRVPKNFFKRPPRFVDKLGAAMYTVYTKIDRAGHNILCFYPAAFRNWWKSLPK</sequence>
<comment type="caution">
    <text evidence="1">The sequence shown here is derived from an EMBL/GenBank/DDBJ whole genome shotgun (WGS) entry which is preliminary data.</text>
</comment>
<dbReference type="Proteomes" id="UP000886847">
    <property type="component" value="Unassembled WGS sequence"/>
</dbReference>
<reference evidence="1" key="1">
    <citation type="journal article" date="2021" name="PeerJ">
        <title>Extensive microbial diversity within the chicken gut microbiome revealed by metagenomics and culture.</title>
        <authorList>
            <person name="Gilroy R."/>
            <person name="Ravi A."/>
            <person name="Getino M."/>
            <person name="Pursley I."/>
            <person name="Horton D.L."/>
            <person name="Alikhan N.F."/>
            <person name="Baker D."/>
            <person name="Gharbi K."/>
            <person name="Hall N."/>
            <person name="Watson M."/>
            <person name="Adriaenssens E.M."/>
            <person name="Foster-Nyarko E."/>
            <person name="Jarju S."/>
            <person name="Secka A."/>
            <person name="Antonio M."/>
            <person name="Oren A."/>
            <person name="Chaudhuri R.R."/>
            <person name="La Ragione R."/>
            <person name="Hildebrand F."/>
            <person name="Pallen M.J."/>
        </authorList>
    </citation>
    <scope>NUCLEOTIDE SEQUENCE</scope>
    <source>
        <strain evidence="1">2189</strain>
    </source>
</reference>
<gene>
    <name evidence="1" type="ORF">H9851_04985</name>
</gene>
<evidence type="ECO:0000313" key="2">
    <source>
        <dbReference type="Proteomes" id="UP000886847"/>
    </source>
</evidence>
<evidence type="ECO:0000313" key="1">
    <source>
        <dbReference type="EMBL" id="HIX50618.1"/>
    </source>
</evidence>
<dbReference type="AlphaFoldDB" id="A0A9D2AUQ9"/>
<protein>
    <submittedName>
        <fullName evidence="1">Uncharacterized protein</fullName>
    </submittedName>
</protein>
<accession>A0A9D2AUQ9</accession>
<name>A0A9D2AUQ9_9FIRM</name>